<gene>
    <name evidence="1" type="ORF">Cgig2_004657</name>
</gene>
<name>A0A9Q1JZA3_9CARY</name>
<dbReference type="EMBL" id="JAKOGI010000494">
    <property type="protein sequence ID" value="KAJ8434186.1"/>
    <property type="molecule type" value="Genomic_DNA"/>
</dbReference>
<organism evidence="1 2">
    <name type="scientific">Carnegiea gigantea</name>
    <dbReference type="NCBI Taxonomy" id="171969"/>
    <lineage>
        <taxon>Eukaryota</taxon>
        <taxon>Viridiplantae</taxon>
        <taxon>Streptophyta</taxon>
        <taxon>Embryophyta</taxon>
        <taxon>Tracheophyta</taxon>
        <taxon>Spermatophyta</taxon>
        <taxon>Magnoliopsida</taxon>
        <taxon>eudicotyledons</taxon>
        <taxon>Gunneridae</taxon>
        <taxon>Pentapetalae</taxon>
        <taxon>Caryophyllales</taxon>
        <taxon>Cactineae</taxon>
        <taxon>Cactaceae</taxon>
        <taxon>Cactoideae</taxon>
        <taxon>Echinocereeae</taxon>
        <taxon>Carnegiea</taxon>
    </lineage>
</organism>
<evidence type="ECO:0000313" key="1">
    <source>
        <dbReference type="EMBL" id="KAJ8434186.1"/>
    </source>
</evidence>
<accession>A0A9Q1JZA3</accession>
<proteinExistence type="predicted"/>
<keyword evidence="2" id="KW-1185">Reference proteome</keyword>
<dbReference type="AlphaFoldDB" id="A0A9Q1JZA3"/>
<comment type="caution">
    <text evidence="1">The sequence shown here is derived from an EMBL/GenBank/DDBJ whole genome shotgun (WGS) entry which is preliminary data.</text>
</comment>
<reference evidence="1" key="1">
    <citation type="submission" date="2022-04" db="EMBL/GenBank/DDBJ databases">
        <title>Carnegiea gigantea Genome sequencing and assembly v2.</title>
        <authorList>
            <person name="Copetti D."/>
            <person name="Sanderson M.J."/>
            <person name="Burquez A."/>
            <person name="Wojciechowski M.F."/>
        </authorList>
    </citation>
    <scope>NUCLEOTIDE SEQUENCE</scope>
    <source>
        <strain evidence="1">SGP5-SGP5p</strain>
        <tissue evidence="1">Aerial part</tissue>
    </source>
</reference>
<evidence type="ECO:0000313" key="2">
    <source>
        <dbReference type="Proteomes" id="UP001153076"/>
    </source>
</evidence>
<sequence>MGFPRSLTTDEMMLYVLGNFEWYHGKVVFPPCPLPYDYEELCPDFDLAVAEELGGPQVAPGVFLAMLLNDAVKLGVLRGWMIAVIRPSKNCGGTLSRHGWDVTGAGSWRLVDRRHPVIRKKRRAQSLMTKLPFLVMIARSEAQLAIIIEACIIHRRDGWPCEGNFPRSASCSPHPLPEDFRELCPCFTLSEAEEAARDFKLPEMVQATFYAMLLNNAVELGIVSGFMVTDLRATLEGL</sequence>
<protein>
    <submittedName>
        <fullName evidence="1">Uncharacterized protein</fullName>
    </submittedName>
</protein>
<dbReference type="Proteomes" id="UP001153076">
    <property type="component" value="Unassembled WGS sequence"/>
</dbReference>